<feature type="transmembrane region" description="Helical" evidence="8">
    <location>
        <begin position="255"/>
        <end position="275"/>
    </location>
</feature>
<comment type="caution">
    <text evidence="10">The sequence shown here is derived from an EMBL/GenBank/DDBJ whole genome shotgun (WGS) entry which is preliminary data.</text>
</comment>
<feature type="domain" description="Ferric oxidoreductase" evidence="9">
    <location>
        <begin position="355"/>
        <end position="469"/>
    </location>
</feature>
<dbReference type="SUPFAM" id="SSF52343">
    <property type="entry name" value="Ferredoxin reductase-like, C-terminal NADP-linked domain"/>
    <property type="match status" value="1"/>
</dbReference>
<dbReference type="InterPro" id="IPR051410">
    <property type="entry name" value="Ferric/Cupric_Reductase"/>
</dbReference>
<accession>A0A8H5C3S2</accession>
<sequence length="781" mass="87194">MGKLLPGSQPEFACGLSFFASYGRAYHESSYIEEHRPGRYNLDRTPKDCELTPTTMLLRCSPLTFRLFAALVALLCSTVSANSGYGILGVTKMNSDRAECASACRTLVKNSQLTCSATLPGDTSSAHLNRRQSPTITPVECYLKDAAYLRTLALCIVDYCPSDLRLPEREKWWEKGVATASFEPWDPSLTPSMTYDAAEQHALEDMAKVGEANIPIHQPGAPLNKTSRIPQSNYTPVYNSAIFFSGYKSQNGKNAVAIAISTICIPLLFSLLRILPGRPLWYSRLEIALQKPVIGRRHRTPMVGNVGLMPTRGQTLYIGYIIISQLFLSIFPILTIYPNASWPSGQLLLLIGDRTGDLAMANFLAVFLFSSRNNILLWMTNWSHSTFLLLHRWISYCLIIEVSLHSLLLLIMYWSTRDIRQHDLGWIWGIVGTMALVLLWPASILSVRQRAYEFFLAFHQVFSAIALVGTFFHIYKYYKYDYGFEIWVYIGGAVWFLDRLIRLLRLLSNGICTATVTSLHPDGEYIQIDIDGITSHGHVYLSFPTLSWRFWENHPYSVLSTYTGRPEQHDCVKPEPDSDSAEKKEESDSSTTSSASTRTPIQPRTTALLRAMDGLTKTLTTRLLAAPAGADGSKRIILPVLVESSYHSNPATHDLADCSTLLCIAGGVGITAVLPIMRSFEGVRTRLAWGMRNEYLIHAVDPQLRELKQDPSVQIETLVGERLPLLDLLKEEMENEGEGSLGIVVCGPTGMADEVRYAVAELASEAKIQRAVIFVDEAFSW</sequence>
<dbReference type="GO" id="GO:0005886">
    <property type="term" value="C:plasma membrane"/>
    <property type="evidence" value="ECO:0007669"/>
    <property type="project" value="TreeGrafter"/>
</dbReference>
<keyword evidence="4 8" id="KW-1133">Transmembrane helix</keyword>
<evidence type="ECO:0000313" key="10">
    <source>
        <dbReference type="EMBL" id="KAF5334534.1"/>
    </source>
</evidence>
<proteinExistence type="predicted"/>
<dbReference type="GO" id="GO:0006826">
    <property type="term" value="P:iron ion transport"/>
    <property type="evidence" value="ECO:0007669"/>
    <property type="project" value="TreeGrafter"/>
</dbReference>
<name>A0A8H5C3S2_9AGAR</name>
<evidence type="ECO:0000256" key="6">
    <source>
        <dbReference type="ARBA" id="ARBA00023136"/>
    </source>
</evidence>
<evidence type="ECO:0000256" key="1">
    <source>
        <dbReference type="ARBA" id="ARBA00004141"/>
    </source>
</evidence>
<evidence type="ECO:0000256" key="5">
    <source>
        <dbReference type="ARBA" id="ARBA00023065"/>
    </source>
</evidence>
<dbReference type="SFLD" id="SFLDS00052">
    <property type="entry name" value="Ferric_Reductase_Domain"/>
    <property type="match status" value="1"/>
</dbReference>
<dbReference type="Proteomes" id="UP000541558">
    <property type="component" value="Unassembled WGS sequence"/>
</dbReference>
<gene>
    <name evidence="10" type="ORF">D9611_013819</name>
</gene>
<dbReference type="PANTHER" id="PTHR32361">
    <property type="entry name" value="FERRIC/CUPRIC REDUCTASE TRANSMEMBRANE COMPONENT"/>
    <property type="match status" value="1"/>
</dbReference>
<protein>
    <recommendedName>
        <fullName evidence="9">Ferric oxidoreductase domain-containing protein</fullName>
    </recommendedName>
</protein>
<keyword evidence="11" id="KW-1185">Reference proteome</keyword>
<evidence type="ECO:0000256" key="2">
    <source>
        <dbReference type="ARBA" id="ARBA00022448"/>
    </source>
</evidence>
<dbReference type="SFLD" id="SFLDG01168">
    <property type="entry name" value="Ferric_reductase_subgroup_(FRE"/>
    <property type="match status" value="1"/>
</dbReference>
<evidence type="ECO:0000256" key="7">
    <source>
        <dbReference type="SAM" id="MobiDB-lite"/>
    </source>
</evidence>
<dbReference type="GO" id="GO:0015677">
    <property type="term" value="P:copper ion import"/>
    <property type="evidence" value="ECO:0007669"/>
    <property type="project" value="TreeGrafter"/>
</dbReference>
<feature type="transmembrane region" description="Helical" evidence="8">
    <location>
        <begin position="358"/>
        <end position="381"/>
    </location>
</feature>
<dbReference type="PANTHER" id="PTHR32361:SF9">
    <property type="entry name" value="FERRIC REDUCTASE TRANSMEMBRANE COMPONENT 3-RELATED"/>
    <property type="match status" value="1"/>
</dbReference>
<evidence type="ECO:0000313" key="11">
    <source>
        <dbReference type="Proteomes" id="UP000541558"/>
    </source>
</evidence>
<dbReference type="InterPro" id="IPR013130">
    <property type="entry name" value="Fe3_Rdtase_TM_dom"/>
</dbReference>
<keyword evidence="2" id="KW-0813">Transport</keyword>
<dbReference type="Pfam" id="PF01794">
    <property type="entry name" value="Ferric_reduct"/>
    <property type="match status" value="1"/>
</dbReference>
<dbReference type="CDD" id="cd06186">
    <property type="entry name" value="NOX_Duox_like_FAD_NADP"/>
    <property type="match status" value="1"/>
</dbReference>
<evidence type="ECO:0000259" key="9">
    <source>
        <dbReference type="Pfam" id="PF01794"/>
    </source>
</evidence>
<dbReference type="OrthoDB" id="4494341at2759"/>
<keyword evidence="5" id="KW-0406">Ion transport</keyword>
<evidence type="ECO:0000256" key="4">
    <source>
        <dbReference type="ARBA" id="ARBA00022989"/>
    </source>
</evidence>
<feature type="region of interest" description="Disordered" evidence="7">
    <location>
        <begin position="566"/>
        <end position="603"/>
    </location>
</feature>
<feature type="transmembrane region" description="Helical" evidence="8">
    <location>
        <begin position="454"/>
        <end position="474"/>
    </location>
</feature>
<keyword evidence="3 8" id="KW-0812">Transmembrane</keyword>
<feature type="compositionally biased region" description="Basic and acidic residues" evidence="7">
    <location>
        <begin position="566"/>
        <end position="587"/>
    </location>
</feature>
<feature type="transmembrane region" description="Helical" evidence="8">
    <location>
        <begin position="426"/>
        <end position="447"/>
    </location>
</feature>
<dbReference type="GO" id="GO:0006879">
    <property type="term" value="P:intracellular iron ion homeostasis"/>
    <property type="evidence" value="ECO:0007669"/>
    <property type="project" value="TreeGrafter"/>
</dbReference>
<evidence type="ECO:0000256" key="3">
    <source>
        <dbReference type="ARBA" id="ARBA00022692"/>
    </source>
</evidence>
<dbReference type="EMBL" id="JAACJK010000068">
    <property type="protein sequence ID" value="KAF5334534.1"/>
    <property type="molecule type" value="Genomic_DNA"/>
</dbReference>
<dbReference type="Gene3D" id="3.40.50.80">
    <property type="entry name" value="Nucleotide-binding domain of ferredoxin-NADP reductase (FNR) module"/>
    <property type="match status" value="2"/>
</dbReference>
<feature type="transmembrane region" description="Helical" evidence="8">
    <location>
        <begin position="393"/>
        <end position="414"/>
    </location>
</feature>
<evidence type="ECO:0000256" key="8">
    <source>
        <dbReference type="SAM" id="Phobius"/>
    </source>
</evidence>
<keyword evidence="6 8" id="KW-0472">Membrane</keyword>
<feature type="transmembrane region" description="Helical" evidence="8">
    <location>
        <begin position="317"/>
        <end position="338"/>
    </location>
</feature>
<organism evidence="10 11">
    <name type="scientific">Ephemerocybe angulata</name>
    <dbReference type="NCBI Taxonomy" id="980116"/>
    <lineage>
        <taxon>Eukaryota</taxon>
        <taxon>Fungi</taxon>
        <taxon>Dikarya</taxon>
        <taxon>Basidiomycota</taxon>
        <taxon>Agaricomycotina</taxon>
        <taxon>Agaricomycetes</taxon>
        <taxon>Agaricomycetidae</taxon>
        <taxon>Agaricales</taxon>
        <taxon>Agaricineae</taxon>
        <taxon>Psathyrellaceae</taxon>
        <taxon>Ephemerocybe</taxon>
    </lineage>
</organism>
<reference evidence="10 11" key="1">
    <citation type="journal article" date="2020" name="ISME J.">
        <title>Uncovering the hidden diversity of litter-decomposition mechanisms in mushroom-forming fungi.</title>
        <authorList>
            <person name="Floudas D."/>
            <person name="Bentzer J."/>
            <person name="Ahren D."/>
            <person name="Johansson T."/>
            <person name="Persson P."/>
            <person name="Tunlid A."/>
        </authorList>
    </citation>
    <scope>NUCLEOTIDE SEQUENCE [LARGE SCALE GENOMIC DNA]</scope>
    <source>
        <strain evidence="10 11">CBS 175.51</strain>
    </source>
</reference>
<dbReference type="GO" id="GO:0000293">
    <property type="term" value="F:ferric-chelate reductase activity"/>
    <property type="evidence" value="ECO:0007669"/>
    <property type="project" value="TreeGrafter"/>
</dbReference>
<dbReference type="AlphaFoldDB" id="A0A8H5C3S2"/>
<dbReference type="InterPro" id="IPR039261">
    <property type="entry name" value="FNR_nucleotide-bd"/>
</dbReference>
<comment type="subcellular location">
    <subcellularLocation>
        <location evidence="1">Membrane</location>
        <topology evidence="1">Multi-pass membrane protein</topology>
    </subcellularLocation>
</comment>